<dbReference type="WBParaSite" id="Smp_011960.1">
    <property type="protein sequence ID" value="Smp_011960.1"/>
    <property type="gene ID" value="Smp_011960"/>
</dbReference>
<dbReference type="InterPro" id="IPR043001">
    <property type="entry name" value="IP5_2-K_N_lobe"/>
</dbReference>
<evidence type="ECO:0000256" key="2">
    <source>
        <dbReference type="ARBA" id="ARBA00012023"/>
    </source>
</evidence>
<evidence type="ECO:0000256" key="3">
    <source>
        <dbReference type="ARBA" id="ARBA00022679"/>
    </source>
</evidence>
<evidence type="ECO:0000256" key="7">
    <source>
        <dbReference type="RuleBase" id="RU364126"/>
    </source>
</evidence>
<keyword evidence="3 7" id="KW-0808">Transferase</keyword>
<evidence type="ECO:0000256" key="1">
    <source>
        <dbReference type="ARBA" id="ARBA00007229"/>
    </source>
</evidence>
<dbReference type="ExpressionAtlas" id="A0A3Q0KCB9">
    <property type="expression patterns" value="baseline"/>
</dbReference>
<dbReference type="EC" id="2.7.1.158" evidence="2 7"/>
<dbReference type="GO" id="GO:0005524">
    <property type="term" value="F:ATP binding"/>
    <property type="evidence" value="ECO:0007669"/>
    <property type="project" value="UniProtKB-KW"/>
</dbReference>
<dbReference type="PANTHER" id="PTHR14456:SF2">
    <property type="entry name" value="INOSITOL-PENTAKISPHOSPHATE 2-KINASE"/>
    <property type="match status" value="1"/>
</dbReference>
<comment type="domain">
    <text evidence="7">The EXKPK motif is conserved in inositol-pentakisphosphate 2-kinases of both family 1 and 2.</text>
</comment>
<dbReference type="GO" id="GO:0035299">
    <property type="term" value="F:inositol-1,3,4,5,6-pentakisphosphate 2-kinase activity"/>
    <property type="evidence" value="ECO:0007669"/>
    <property type="project" value="UniProtKB-EC"/>
</dbReference>
<dbReference type="Gene3D" id="3.30.200.110">
    <property type="entry name" value="Inositol-pentakisphosphate 2-kinase, N-lobe"/>
    <property type="match status" value="1"/>
</dbReference>
<reference evidence="9" key="2">
    <citation type="submission" date="2018-12" db="UniProtKB">
        <authorList>
            <consortium name="WormBaseParasite"/>
        </authorList>
    </citation>
    <scope>IDENTIFICATION</scope>
    <source>
        <strain evidence="9">Puerto Rican</strain>
    </source>
</reference>
<comment type="function">
    <text evidence="7">Phosphorylates Ins(1,3,4,5,6)P5 at position 2 to form Ins(1,2,3,4,5,6)P6 (InsP6 or phytate).</text>
</comment>
<protein>
    <recommendedName>
        <fullName evidence="2 7">Inositol-pentakisphosphate 2-kinase</fullName>
        <ecNumber evidence="2 7">2.7.1.158</ecNumber>
    </recommendedName>
</protein>
<comment type="catalytic activity">
    <reaction evidence="7">
        <text>1D-myo-inositol 1,3,4,5,6-pentakisphosphate + ATP = 1D-myo-inositol hexakisphosphate + ADP + H(+)</text>
        <dbReference type="Rhea" id="RHEA:20313"/>
        <dbReference type="ChEBI" id="CHEBI:15378"/>
        <dbReference type="ChEBI" id="CHEBI:30616"/>
        <dbReference type="ChEBI" id="CHEBI:57733"/>
        <dbReference type="ChEBI" id="CHEBI:58130"/>
        <dbReference type="ChEBI" id="CHEBI:456216"/>
        <dbReference type="EC" id="2.7.1.158"/>
    </reaction>
</comment>
<accession>A0A3Q0KCB9</accession>
<dbReference type="AlphaFoldDB" id="A0A3Q0KCB9"/>
<evidence type="ECO:0000313" key="9">
    <source>
        <dbReference type="WBParaSite" id="Smp_011960.1"/>
    </source>
</evidence>
<proteinExistence type="inferred from homology"/>
<evidence type="ECO:0000256" key="6">
    <source>
        <dbReference type="ARBA" id="ARBA00022840"/>
    </source>
</evidence>
<keyword evidence="5 7" id="KW-0418">Kinase</keyword>
<dbReference type="GO" id="GO:0005634">
    <property type="term" value="C:nucleus"/>
    <property type="evidence" value="ECO:0007669"/>
    <property type="project" value="TreeGrafter"/>
</dbReference>
<organism evidence="8 9">
    <name type="scientific">Schistosoma mansoni</name>
    <name type="common">Blood fluke</name>
    <dbReference type="NCBI Taxonomy" id="6183"/>
    <lineage>
        <taxon>Eukaryota</taxon>
        <taxon>Metazoa</taxon>
        <taxon>Spiralia</taxon>
        <taxon>Lophotrochozoa</taxon>
        <taxon>Platyhelminthes</taxon>
        <taxon>Trematoda</taxon>
        <taxon>Digenea</taxon>
        <taxon>Strigeidida</taxon>
        <taxon>Schistosomatoidea</taxon>
        <taxon>Schistosomatidae</taxon>
        <taxon>Schistosoma</taxon>
    </lineage>
</organism>
<keyword evidence="6 7" id="KW-0067">ATP-binding</keyword>
<comment type="similarity">
    <text evidence="1">Belongs to the IPK1 type 2 family.</text>
</comment>
<dbReference type="GO" id="GO:0032958">
    <property type="term" value="P:inositol phosphate biosynthetic process"/>
    <property type="evidence" value="ECO:0007669"/>
    <property type="project" value="TreeGrafter"/>
</dbReference>
<dbReference type="Pfam" id="PF06090">
    <property type="entry name" value="Ins_P5_2-kin"/>
    <property type="match status" value="1"/>
</dbReference>
<dbReference type="Proteomes" id="UP000008854">
    <property type="component" value="Unassembled WGS sequence"/>
</dbReference>
<reference evidence="8" key="1">
    <citation type="journal article" date="2012" name="PLoS Negl. Trop. Dis.">
        <title>A systematically improved high quality genome and transcriptome of the human blood fluke Schistosoma mansoni.</title>
        <authorList>
            <person name="Protasio A.V."/>
            <person name="Tsai I.J."/>
            <person name="Babbage A."/>
            <person name="Nichol S."/>
            <person name="Hunt M."/>
            <person name="Aslett M.A."/>
            <person name="De Silva N."/>
            <person name="Velarde G.S."/>
            <person name="Anderson T.J."/>
            <person name="Clark R.C."/>
            <person name="Davidson C."/>
            <person name="Dillon G.P."/>
            <person name="Holroyd N.E."/>
            <person name="LoVerde P.T."/>
            <person name="Lloyd C."/>
            <person name="McQuillan J."/>
            <person name="Oliveira G."/>
            <person name="Otto T.D."/>
            <person name="Parker-Manuel S.J."/>
            <person name="Quail M.A."/>
            <person name="Wilson R.A."/>
            <person name="Zerlotini A."/>
            <person name="Dunne D.W."/>
            <person name="Berriman M."/>
        </authorList>
    </citation>
    <scope>NUCLEOTIDE SEQUENCE [LARGE SCALE GENOMIC DNA]</scope>
    <source>
        <strain evidence="8">Puerto Rican</strain>
    </source>
</reference>
<evidence type="ECO:0000256" key="4">
    <source>
        <dbReference type="ARBA" id="ARBA00022741"/>
    </source>
</evidence>
<keyword evidence="4 7" id="KW-0547">Nucleotide-binding</keyword>
<keyword evidence="8" id="KW-1185">Reference proteome</keyword>
<name>A0A3Q0KCB9_SCHMA</name>
<dbReference type="PANTHER" id="PTHR14456">
    <property type="entry name" value="INOSITOL POLYPHOSPHATE KINASE 1"/>
    <property type="match status" value="1"/>
</dbReference>
<dbReference type="InterPro" id="IPR009286">
    <property type="entry name" value="Ins_P5_2-kin"/>
</dbReference>
<sequence length="507" mass="57881">MSDPPVLNEPSDVNKTELFNLDNLCYRDEGNNTIVVSNTKTSLILRIRKTNVGRNVYWSKAHTKRSEIFANQRILLQFGSQFLRSIHLIKTSPTFLRELEKSIEPFRPAYRKVKGVDLSENFVFVTSDATQMPSHLVEYAFGPTLSVEIKPKFGAIPLWPATGVVNLVKNSASLFCLRQEHSSKRSRWKDLSTYCPCDLFSGDRDRLVHGLNALLTTPQNNFRVYLDSHPIYSHDVDKLDYGLNKFFHLEHNSISSSEQQSALPNGFDHRNVCRCSEACQFSNDRDRLVRGTLLKALLHKFDCTNDDTKVLIPINSTDRQPFSMHCALHADQKFHSTSCDNCYSIQRNCTLPDGCILQRILSVQLLITTDIAFIFPHYKRVRTFLTSHGWTWEMWLKLAQKGEVSKYLHTEEIAESFDIVEKYLISLIARDCSIMITVQRAKPDCPLPSSVISGTCCCIPRMLLSCAIIDLDPKPLDKLRDRLDLETAVAMEAINRQFKLLLPKSLS</sequence>
<dbReference type="STRING" id="6183.A0A3Q0KCB9"/>
<evidence type="ECO:0000256" key="5">
    <source>
        <dbReference type="ARBA" id="ARBA00022777"/>
    </source>
</evidence>
<evidence type="ECO:0000313" key="8">
    <source>
        <dbReference type="Proteomes" id="UP000008854"/>
    </source>
</evidence>
<dbReference type="InParanoid" id="A0A3Q0KCB9"/>